<keyword evidence="5" id="KW-1185">Reference proteome</keyword>
<dbReference type="PANTHER" id="PTHR21666">
    <property type="entry name" value="PEPTIDASE-RELATED"/>
    <property type="match status" value="1"/>
</dbReference>
<dbReference type="AlphaFoldDB" id="A0A917HNZ6"/>
<keyword evidence="2" id="KW-0472">Membrane</keyword>
<keyword evidence="2" id="KW-0812">Transmembrane</keyword>
<dbReference type="SUPFAM" id="SSF51261">
    <property type="entry name" value="Duplicated hybrid motif"/>
    <property type="match status" value="1"/>
</dbReference>
<dbReference type="CDD" id="cd12797">
    <property type="entry name" value="M23_peptidase"/>
    <property type="match status" value="1"/>
</dbReference>
<feature type="transmembrane region" description="Helical" evidence="2">
    <location>
        <begin position="21"/>
        <end position="41"/>
    </location>
</feature>
<reference evidence="4" key="1">
    <citation type="journal article" date="2014" name="Int. J. Syst. Evol. Microbiol.">
        <title>Complete genome sequence of Corynebacterium casei LMG S-19264T (=DSM 44701T), isolated from a smear-ripened cheese.</title>
        <authorList>
            <consortium name="US DOE Joint Genome Institute (JGI-PGF)"/>
            <person name="Walter F."/>
            <person name="Albersmeier A."/>
            <person name="Kalinowski J."/>
            <person name="Ruckert C."/>
        </authorList>
    </citation>
    <scope>NUCLEOTIDE SEQUENCE</scope>
    <source>
        <strain evidence="4">CGMCC 1.12754</strain>
    </source>
</reference>
<dbReference type="InterPro" id="IPR011055">
    <property type="entry name" value="Dup_hybrid_motif"/>
</dbReference>
<name>A0A917HNZ6_9BACI</name>
<dbReference type="InterPro" id="IPR050570">
    <property type="entry name" value="Cell_wall_metabolism_enzyme"/>
</dbReference>
<dbReference type="Pfam" id="PF01551">
    <property type="entry name" value="Peptidase_M23"/>
    <property type="match status" value="1"/>
</dbReference>
<feature type="domain" description="M23ase beta-sheet core" evidence="3">
    <location>
        <begin position="118"/>
        <end position="215"/>
    </location>
</feature>
<evidence type="ECO:0000259" key="3">
    <source>
        <dbReference type="Pfam" id="PF01551"/>
    </source>
</evidence>
<dbReference type="RefSeq" id="WP_188456651.1">
    <property type="nucleotide sequence ID" value="NZ_BMFR01000022.1"/>
</dbReference>
<evidence type="ECO:0000313" key="4">
    <source>
        <dbReference type="EMBL" id="GGG86098.1"/>
    </source>
</evidence>
<organism evidence="4 5">
    <name type="scientific">Virgibacillus oceani</name>
    <dbReference type="NCBI Taxonomy" id="1479511"/>
    <lineage>
        <taxon>Bacteria</taxon>
        <taxon>Bacillati</taxon>
        <taxon>Bacillota</taxon>
        <taxon>Bacilli</taxon>
        <taxon>Bacillales</taxon>
        <taxon>Bacillaceae</taxon>
        <taxon>Virgibacillus</taxon>
    </lineage>
</organism>
<evidence type="ECO:0000256" key="2">
    <source>
        <dbReference type="SAM" id="Phobius"/>
    </source>
</evidence>
<evidence type="ECO:0000313" key="5">
    <source>
        <dbReference type="Proteomes" id="UP000622860"/>
    </source>
</evidence>
<protein>
    <recommendedName>
        <fullName evidence="3">M23ase beta-sheet core domain-containing protein</fullName>
    </recommendedName>
</protein>
<feature type="compositionally biased region" description="Acidic residues" evidence="1">
    <location>
        <begin position="230"/>
        <end position="311"/>
    </location>
</feature>
<sequence length="320" mass="34950">MKEENNGTPKNKWSRIFRKKWFFPAVYLTVAAVLLTVVVWYQNLDNQVQDEAQEQTEDYTPNPADQDAETVVGQQELVKMPVESPDKAEIVTKFYDYNADEKDQEAALVLYNNRYYQSTGIDIAQADGEAFDVMASLSGTVTNVKEDPLLGNVVELTHENEVTTYYASLGEVNVKAGDEVKQGEVVGTAGQNLFGKDIGTHVHFELRKDGKEVNPEAFFNQPLSSLDSALSEEDGSEATDESNAAEESSSTEESEATDETDAADDSDVSEDSDATSDENAEEPNDSEQEDPGQSQDDETDAGDENPTDETSESSASSASA</sequence>
<dbReference type="InterPro" id="IPR016047">
    <property type="entry name" value="M23ase_b-sheet_dom"/>
</dbReference>
<dbReference type="Gene3D" id="2.70.70.10">
    <property type="entry name" value="Glucose Permease (Domain IIA)"/>
    <property type="match status" value="1"/>
</dbReference>
<proteinExistence type="predicted"/>
<reference evidence="4" key="2">
    <citation type="submission" date="2020-09" db="EMBL/GenBank/DDBJ databases">
        <authorList>
            <person name="Sun Q."/>
            <person name="Zhou Y."/>
        </authorList>
    </citation>
    <scope>NUCLEOTIDE SEQUENCE</scope>
    <source>
        <strain evidence="4">CGMCC 1.12754</strain>
    </source>
</reference>
<accession>A0A917HNZ6</accession>
<feature type="region of interest" description="Disordered" evidence="1">
    <location>
        <begin position="228"/>
        <end position="320"/>
    </location>
</feature>
<dbReference type="PANTHER" id="PTHR21666:SF291">
    <property type="entry name" value="STAGE II SPORULATION PROTEIN Q"/>
    <property type="match status" value="1"/>
</dbReference>
<gene>
    <name evidence="4" type="ORF">GCM10011398_34840</name>
</gene>
<dbReference type="Proteomes" id="UP000622860">
    <property type="component" value="Unassembled WGS sequence"/>
</dbReference>
<evidence type="ECO:0000256" key="1">
    <source>
        <dbReference type="SAM" id="MobiDB-lite"/>
    </source>
</evidence>
<keyword evidence="2" id="KW-1133">Transmembrane helix</keyword>
<comment type="caution">
    <text evidence="4">The sequence shown here is derived from an EMBL/GenBank/DDBJ whole genome shotgun (WGS) entry which is preliminary data.</text>
</comment>
<dbReference type="EMBL" id="BMFR01000022">
    <property type="protein sequence ID" value="GGG86098.1"/>
    <property type="molecule type" value="Genomic_DNA"/>
</dbReference>
<dbReference type="GO" id="GO:0004222">
    <property type="term" value="F:metalloendopeptidase activity"/>
    <property type="evidence" value="ECO:0007669"/>
    <property type="project" value="TreeGrafter"/>
</dbReference>